<dbReference type="RefSeq" id="WP_273619770.1">
    <property type="nucleotide sequence ID" value="NZ_CP117418.1"/>
</dbReference>
<sequence length="119" mass="12765">MDLALRLGVMVLAAGFGSGAMAAPATTTHLVTCGDQTCLMVNGYRQQREDVVAINGHRVAVEGGRNWRLRLPMATLRAWSAPYARSLVLNTGEGPEREVSLPIGLLGHTDLAALEVRVR</sequence>
<protein>
    <submittedName>
        <fullName evidence="2">Uncharacterized protein</fullName>
    </submittedName>
</protein>
<evidence type="ECO:0000313" key="2">
    <source>
        <dbReference type="EMBL" id="WCT79496.1"/>
    </source>
</evidence>
<keyword evidence="3" id="KW-1185">Reference proteome</keyword>
<accession>A0ABY7U3X7</accession>
<dbReference type="EMBL" id="CP117418">
    <property type="protein sequence ID" value="WCT79496.1"/>
    <property type="molecule type" value="Genomic_DNA"/>
</dbReference>
<gene>
    <name evidence="2" type="ORF">PQ457_21130</name>
</gene>
<evidence type="ECO:0000313" key="3">
    <source>
        <dbReference type="Proteomes" id="UP001218231"/>
    </source>
</evidence>
<dbReference type="Proteomes" id="UP001218231">
    <property type="component" value="Plasmid unnamed1"/>
</dbReference>
<reference evidence="2 3" key="1">
    <citation type="submission" date="2023-02" db="EMBL/GenBank/DDBJ databases">
        <title>Genome sequence of Novosphingobium humi KACC 19094.</title>
        <authorList>
            <person name="Kim S."/>
            <person name="Heo J."/>
            <person name="Kwon S.-W."/>
        </authorList>
    </citation>
    <scope>NUCLEOTIDE SEQUENCE [LARGE SCALE GENOMIC DNA]</scope>
    <source>
        <strain evidence="2 3">KACC 19094</strain>
        <plasmid evidence="2 3">unnamed1</plasmid>
    </source>
</reference>
<feature type="chain" id="PRO_5047391336" evidence="1">
    <location>
        <begin position="23"/>
        <end position="119"/>
    </location>
</feature>
<name>A0ABY7U3X7_9SPHN</name>
<evidence type="ECO:0000256" key="1">
    <source>
        <dbReference type="SAM" id="SignalP"/>
    </source>
</evidence>
<keyword evidence="1" id="KW-0732">Signal</keyword>
<feature type="signal peptide" evidence="1">
    <location>
        <begin position="1"/>
        <end position="22"/>
    </location>
</feature>
<geneLocation type="plasmid" evidence="2 3">
    <name>unnamed1</name>
</geneLocation>
<organism evidence="2 3">
    <name type="scientific">Novosphingobium humi</name>
    <dbReference type="NCBI Taxonomy" id="2282397"/>
    <lineage>
        <taxon>Bacteria</taxon>
        <taxon>Pseudomonadati</taxon>
        <taxon>Pseudomonadota</taxon>
        <taxon>Alphaproteobacteria</taxon>
        <taxon>Sphingomonadales</taxon>
        <taxon>Sphingomonadaceae</taxon>
        <taxon>Novosphingobium</taxon>
    </lineage>
</organism>
<proteinExistence type="predicted"/>
<keyword evidence="2" id="KW-0614">Plasmid</keyword>